<proteinExistence type="predicted"/>
<protein>
    <submittedName>
        <fullName evidence="1">Uncharacterized protein</fullName>
    </submittedName>
</protein>
<accession>A0A1A9UX20</accession>
<name>A0A1A9UX20_GLOAU</name>
<reference evidence="1" key="1">
    <citation type="submission" date="2020-05" db="UniProtKB">
        <authorList>
            <consortium name="EnsemblMetazoa"/>
        </authorList>
    </citation>
    <scope>IDENTIFICATION</scope>
    <source>
        <strain evidence="1">TTRI</strain>
    </source>
</reference>
<dbReference type="AlphaFoldDB" id="A0A1A9UX20"/>
<keyword evidence="2" id="KW-1185">Reference proteome</keyword>
<dbReference type="VEuPathDB" id="VectorBase:GAUT018589"/>
<evidence type="ECO:0000313" key="1">
    <source>
        <dbReference type="EnsemblMetazoa" id="GAUT018589-PA"/>
    </source>
</evidence>
<sequence>MKKKNQQISRETSRQTIAENKSKLLKTRKYLKGLIVKDNSIGKTFERFITVIASMIDLLGDVLVYTLSVKLTLSDLPNHTQTQHEYCAFVGNYLDDLIILVITVTSKSFEAVSYDLLLEKLKRDLDNCQVLPTLLSALEYQVEQGKLQRIKSPVLELTIHR</sequence>
<evidence type="ECO:0000313" key="2">
    <source>
        <dbReference type="Proteomes" id="UP000078200"/>
    </source>
</evidence>
<organism evidence="1 2">
    <name type="scientific">Glossina austeni</name>
    <name type="common">Savannah tsetse fly</name>
    <dbReference type="NCBI Taxonomy" id="7395"/>
    <lineage>
        <taxon>Eukaryota</taxon>
        <taxon>Metazoa</taxon>
        <taxon>Ecdysozoa</taxon>
        <taxon>Arthropoda</taxon>
        <taxon>Hexapoda</taxon>
        <taxon>Insecta</taxon>
        <taxon>Pterygota</taxon>
        <taxon>Neoptera</taxon>
        <taxon>Endopterygota</taxon>
        <taxon>Diptera</taxon>
        <taxon>Brachycera</taxon>
        <taxon>Muscomorpha</taxon>
        <taxon>Hippoboscoidea</taxon>
        <taxon>Glossinidae</taxon>
        <taxon>Glossina</taxon>
    </lineage>
</organism>
<dbReference type="Proteomes" id="UP000078200">
    <property type="component" value="Unassembled WGS sequence"/>
</dbReference>
<dbReference type="EnsemblMetazoa" id="GAUT018589-RA">
    <property type="protein sequence ID" value="GAUT018589-PA"/>
    <property type="gene ID" value="GAUT018589"/>
</dbReference>